<dbReference type="EMBL" id="JBHSON010000051">
    <property type="protein sequence ID" value="MFC5750240.1"/>
    <property type="molecule type" value="Genomic_DNA"/>
</dbReference>
<dbReference type="PIRSF" id="PIRSF000138">
    <property type="entry name" value="Al-hdrx_acd_dh"/>
    <property type="match status" value="1"/>
</dbReference>
<dbReference type="InterPro" id="IPR000262">
    <property type="entry name" value="FMN-dep_DH"/>
</dbReference>
<dbReference type="InterPro" id="IPR013785">
    <property type="entry name" value="Aldolase_TIM"/>
</dbReference>
<accession>A0ABW1AAI7</accession>
<organism evidence="5 6">
    <name type="scientific">Actinomadura rugatobispora</name>
    <dbReference type="NCBI Taxonomy" id="1994"/>
    <lineage>
        <taxon>Bacteria</taxon>
        <taxon>Bacillati</taxon>
        <taxon>Actinomycetota</taxon>
        <taxon>Actinomycetes</taxon>
        <taxon>Streptosporangiales</taxon>
        <taxon>Thermomonosporaceae</taxon>
        <taxon>Actinomadura</taxon>
    </lineage>
</organism>
<comment type="caution">
    <text evidence="5">The sequence shown here is derived from an EMBL/GenBank/DDBJ whole genome shotgun (WGS) entry which is preliminary data.</text>
</comment>
<dbReference type="PROSITE" id="PS00557">
    <property type="entry name" value="FMN_HYDROXY_ACID_DH_1"/>
    <property type="match status" value="1"/>
</dbReference>
<evidence type="ECO:0000313" key="6">
    <source>
        <dbReference type="Proteomes" id="UP001596074"/>
    </source>
</evidence>
<gene>
    <name evidence="5" type="ORF">ACFPZN_31835</name>
</gene>
<sequence>MSALADFQNEIYLKGLGDVLPELPTDLTRLEGLAERRLSSRSFGYVAGSAGSEATARANRAAFDRVRIVPRMLRDVARRDLSVEVLGTAMPAPVLLGPIGVLSILHPEGERAVARAAASCGLTMVLSTAASYSMEEVAEAGGEGPRWYQLYWPKDREMAVSFLERAKAAGYSALVVTLDTFTLAWRPRDLDQAYLPFLRGIGVANYFSDPVFQKAVGGPVTGANRDTALLHWVANFGNPSLTWDDLEFLRDHWDGPIVLKGIQHPDDARRAVDAGMDGVVVSNHGGRQVDGAIASLDALPGVVEAVGDQATVLFDSGIRTGSDIAKALALGARAVLVARPYAYGLALGGEAGVRHVLRCLQAELELTMALSGHRSPDELGPESVHRS</sequence>
<evidence type="ECO:0000256" key="3">
    <source>
        <dbReference type="ARBA" id="ARBA00024042"/>
    </source>
</evidence>
<dbReference type="RefSeq" id="WP_378285979.1">
    <property type="nucleotide sequence ID" value="NZ_JBHSON010000051.1"/>
</dbReference>
<dbReference type="Gene3D" id="3.20.20.70">
    <property type="entry name" value="Aldolase class I"/>
    <property type="match status" value="1"/>
</dbReference>
<evidence type="ECO:0000256" key="2">
    <source>
        <dbReference type="ARBA" id="ARBA00023002"/>
    </source>
</evidence>
<comment type="similarity">
    <text evidence="3">Belongs to the FMN-dependent alpha-hydroxy acid dehydrogenase family.</text>
</comment>
<dbReference type="PANTHER" id="PTHR10578:SF143">
    <property type="entry name" value="FMN-DEPENDENT ALPHA-HYDROXY ACID DEHYDROGENASE PB1A11.03"/>
    <property type="match status" value="1"/>
</dbReference>
<dbReference type="PANTHER" id="PTHR10578">
    <property type="entry name" value="S -2-HYDROXY-ACID OXIDASE-RELATED"/>
    <property type="match status" value="1"/>
</dbReference>
<protein>
    <submittedName>
        <fullName evidence="5">Lactate 2-monooxygenase</fullName>
    </submittedName>
</protein>
<dbReference type="Pfam" id="PF01070">
    <property type="entry name" value="FMN_dh"/>
    <property type="match status" value="1"/>
</dbReference>
<name>A0ABW1AAI7_9ACTN</name>
<dbReference type="PROSITE" id="PS51349">
    <property type="entry name" value="FMN_HYDROXY_ACID_DH_2"/>
    <property type="match status" value="1"/>
</dbReference>
<evidence type="ECO:0000313" key="5">
    <source>
        <dbReference type="EMBL" id="MFC5750240.1"/>
    </source>
</evidence>
<reference evidence="6" key="1">
    <citation type="journal article" date="2019" name="Int. J. Syst. Evol. Microbiol.">
        <title>The Global Catalogue of Microorganisms (GCM) 10K type strain sequencing project: providing services to taxonomists for standard genome sequencing and annotation.</title>
        <authorList>
            <consortium name="The Broad Institute Genomics Platform"/>
            <consortium name="The Broad Institute Genome Sequencing Center for Infectious Disease"/>
            <person name="Wu L."/>
            <person name="Ma J."/>
        </authorList>
    </citation>
    <scope>NUCLEOTIDE SEQUENCE [LARGE SCALE GENOMIC DNA]</scope>
    <source>
        <strain evidence="6">KCTC 42087</strain>
    </source>
</reference>
<evidence type="ECO:0000256" key="1">
    <source>
        <dbReference type="ARBA" id="ARBA00001917"/>
    </source>
</evidence>
<proteinExistence type="inferred from homology"/>
<keyword evidence="6" id="KW-1185">Reference proteome</keyword>
<feature type="domain" description="FMN hydroxy acid dehydrogenase" evidence="4">
    <location>
        <begin position="19"/>
        <end position="387"/>
    </location>
</feature>
<keyword evidence="2" id="KW-0560">Oxidoreductase</keyword>
<comment type="cofactor">
    <cofactor evidence="1">
        <name>FMN</name>
        <dbReference type="ChEBI" id="CHEBI:58210"/>
    </cofactor>
</comment>
<dbReference type="InterPro" id="IPR012133">
    <property type="entry name" value="Alpha-hydoxy_acid_DH_FMN"/>
</dbReference>
<dbReference type="InterPro" id="IPR037350">
    <property type="entry name" value="LMO_FMN"/>
</dbReference>
<dbReference type="InterPro" id="IPR037396">
    <property type="entry name" value="FMN_HAD"/>
</dbReference>
<dbReference type="CDD" id="cd03332">
    <property type="entry name" value="LMO_FMN"/>
    <property type="match status" value="1"/>
</dbReference>
<dbReference type="SUPFAM" id="SSF51395">
    <property type="entry name" value="FMN-linked oxidoreductases"/>
    <property type="match status" value="1"/>
</dbReference>
<dbReference type="InterPro" id="IPR008259">
    <property type="entry name" value="FMN_hydac_DH_AS"/>
</dbReference>
<dbReference type="Proteomes" id="UP001596074">
    <property type="component" value="Unassembled WGS sequence"/>
</dbReference>
<evidence type="ECO:0000259" key="4">
    <source>
        <dbReference type="PROSITE" id="PS51349"/>
    </source>
</evidence>